<evidence type="ECO:0000313" key="1">
    <source>
        <dbReference type="EMBL" id="RKQ18080.1"/>
    </source>
</evidence>
<comment type="caution">
    <text evidence="1">The sequence shown here is derived from an EMBL/GenBank/DDBJ whole genome shotgun (WGS) entry which is preliminary data.</text>
</comment>
<dbReference type="OrthoDB" id="2966478at2"/>
<sequence length="130" mass="15187">MRNIYKIDNYQYVHNNHHFSLNENDKDIQIVPAGQMLADSDNLAFIYVVEEGGEFSYLHFSNELWSHLVDILKSNQNPYVTINGEAIELINFTEELEMLIFNIEGNDNYGKEFVDSVEEAFKEIFQNDTL</sequence>
<gene>
    <name evidence="1" type="ORF">D8M03_06015</name>
</gene>
<dbReference type="RefSeq" id="WP_121213879.1">
    <property type="nucleotide sequence ID" value="NZ_JBBYAI010000001.1"/>
</dbReference>
<organism evidence="1 2">
    <name type="scientific">Ureibacillus endophyticus</name>
    <dbReference type="NCBI Taxonomy" id="1978490"/>
    <lineage>
        <taxon>Bacteria</taxon>
        <taxon>Bacillati</taxon>
        <taxon>Bacillota</taxon>
        <taxon>Bacilli</taxon>
        <taxon>Bacillales</taxon>
        <taxon>Caryophanaceae</taxon>
        <taxon>Ureibacillus</taxon>
    </lineage>
</organism>
<keyword evidence="2" id="KW-1185">Reference proteome</keyword>
<evidence type="ECO:0000313" key="2">
    <source>
        <dbReference type="Proteomes" id="UP000272238"/>
    </source>
</evidence>
<dbReference type="InterPro" id="IPR020908">
    <property type="entry name" value="UPF0738"/>
</dbReference>
<protein>
    <submittedName>
        <fullName evidence="1">Uncharacterized protein</fullName>
    </submittedName>
</protein>
<proteinExistence type="predicted"/>
<dbReference type="AlphaFoldDB" id="A0A494Z6F9"/>
<dbReference type="Pfam" id="PF19785">
    <property type="entry name" value="UPF0738"/>
    <property type="match status" value="1"/>
</dbReference>
<name>A0A494Z6F9_9BACL</name>
<accession>A0A494Z6F9</accession>
<dbReference type="Proteomes" id="UP000272238">
    <property type="component" value="Unassembled WGS sequence"/>
</dbReference>
<dbReference type="EMBL" id="RBZN01000010">
    <property type="protein sequence ID" value="RKQ18080.1"/>
    <property type="molecule type" value="Genomic_DNA"/>
</dbReference>
<reference evidence="1 2" key="1">
    <citation type="journal article" date="2016" name="Antonie Van Leeuwenhoek">
        <title>Lysinibacillus endophyticus sp. nov., an indole-3-acetic acid producing endophytic bacterium isolated from corn root (Zea mays cv. Xinken-5).</title>
        <authorList>
            <person name="Yu J."/>
            <person name="Guan X."/>
            <person name="Liu C."/>
            <person name="Xiang W."/>
            <person name="Yu Z."/>
            <person name="Liu X."/>
            <person name="Wang G."/>
        </authorList>
    </citation>
    <scope>NUCLEOTIDE SEQUENCE [LARGE SCALE GENOMIC DNA]</scope>
    <source>
        <strain evidence="1 2">DSM 100506</strain>
    </source>
</reference>